<evidence type="ECO:0000256" key="7">
    <source>
        <dbReference type="ARBA" id="ARBA00023136"/>
    </source>
</evidence>
<keyword evidence="4" id="KW-0309">Germination</keyword>
<sequence length="291" mass="32706">MAERPTSSSSLFIWHGTGLITREYGEFIVGSVLIRTPHPVVVFCFIFVCAVAIRGGIEVIGRFSMLIAPVFLGFIVVVPHMLIPNLDLMQTFPVLEHGWKPIWKGSILPLTWFMEFALAGLILPFVKGNRSKWKWGKSAVALMLFTMVVTNLTCLWFFGTLTSMFTFPIFAASRYISLGDFFEHMEAIIMVLRVLSGFVQVITWYYILVIGTAQWLKLEDDRPIVFPIGLLMVIMTFWITDNMQDMIDLFMTTEPLLHGAGCLSCAAARSGLVEAEGEGPGRRQRCRYGSG</sequence>
<dbReference type="Pfam" id="PF03845">
    <property type="entry name" value="Spore_permease"/>
    <property type="match status" value="1"/>
</dbReference>
<feature type="transmembrane region" description="Helical" evidence="8">
    <location>
        <begin position="194"/>
        <end position="216"/>
    </location>
</feature>
<keyword evidence="10" id="KW-1185">Reference proteome</keyword>
<keyword evidence="3" id="KW-0813">Transport</keyword>
<comment type="caution">
    <text evidence="9">The sequence shown here is derived from an EMBL/GenBank/DDBJ whole genome shotgun (WGS) entry which is preliminary data.</text>
</comment>
<proteinExistence type="inferred from homology"/>
<evidence type="ECO:0000313" key="9">
    <source>
        <dbReference type="EMBL" id="CAH8244865.1"/>
    </source>
</evidence>
<evidence type="ECO:0000256" key="3">
    <source>
        <dbReference type="ARBA" id="ARBA00022448"/>
    </source>
</evidence>
<comment type="subcellular location">
    <subcellularLocation>
        <location evidence="1">Membrane</location>
        <topology evidence="1">Multi-pass membrane protein</topology>
    </subcellularLocation>
</comment>
<name>A0ABN8U1Q6_9BACL</name>
<accession>A0ABN8U1Q6</accession>
<keyword evidence="6 8" id="KW-1133">Transmembrane helix</keyword>
<dbReference type="RefSeq" id="WP_249725467.1">
    <property type="nucleotide sequence ID" value="NZ_AP031286.1"/>
</dbReference>
<feature type="transmembrane region" description="Helical" evidence="8">
    <location>
        <begin position="64"/>
        <end position="82"/>
    </location>
</feature>
<gene>
    <name evidence="9" type="ORF">WJ0W_002096</name>
</gene>
<dbReference type="InterPro" id="IPR004761">
    <property type="entry name" value="Spore_GerAB"/>
</dbReference>
<evidence type="ECO:0000256" key="8">
    <source>
        <dbReference type="SAM" id="Phobius"/>
    </source>
</evidence>
<feature type="transmembrane region" description="Helical" evidence="8">
    <location>
        <begin position="138"/>
        <end position="158"/>
    </location>
</feature>
<feature type="transmembrane region" description="Helical" evidence="8">
    <location>
        <begin position="40"/>
        <end position="57"/>
    </location>
</feature>
<evidence type="ECO:0000256" key="4">
    <source>
        <dbReference type="ARBA" id="ARBA00022544"/>
    </source>
</evidence>
<reference evidence="9" key="1">
    <citation type="submission" date="2022-06" db="EMBL/GenBank/DDBJ databases">
        <authorList>
            <person name="Dietemann V."/>
            <person name="Ory F."/>
            <person name="Dainat B."/>
            <person name="Oberhansli S."/>
        </authorList>
    </citation>
    <scope>NUCLEOTIDE SEQUENCE</scope>
    <source>
        <strain evidence="9">Ena-SAMPLE-TAB-26-04-2022-14:26:32:270-5432</strain>
    </source>
</reference>
<dbReference type="Proteomes" id="UP001154322">
    <property type="component" value="Unassembled WGS sequence"/>
</dbReference>
<feature type="transmembrane region" description="Helical" evidence="8">
    <location>
        <begin position="102"/>
        <end position="126"/>
    </location>
</feature>
<feature type="transmembrane region" description="Helical" evidence="8">
    <location>
        <begin position="222"/>
        <end position="240"/>
    </location>
</feature>
<evidence type="ECO:0000313" key="10">
    <source>
        <dbReference type="Proteomes" id="UP001154322"/>
    </source>
</evidence>
<evidence type="ECO:0000256" key="2">
    <source>
        <dbReference type="ARBA" id="ARBA00007998"/>
    </source>
</evidence>
<evidence type="ECO:0000256" key="1">
    <source>
        <dbReference type="ARBA" id="ARBA00004141"/>
    </source>
</evidence>
<dbReference type="EMBL" id="CALYLO010000002">
    <property type="protein sequence ID" value="CAH8244865.1"/>
    <property type="molecule type" value="Genomic_DNA"/>
</dbReference>
<organism evidence="9 10">
    <name type="scientific">Paenibacillus melissococcoides</name>
    <dbReference type="NCBI Taxonomy" id="2912268"/>
    <lineage>
        <taxon>Bacteria</taxon>
        <taxon>Bacillati</taxon>
        <taxon>Bacillota</taxon>
        <taxon>Bacilli</taxon>
        <taxon>Bacillales</taxon>
        <taxon>Paenibacillaceae</taxon>
        <taxon>Paenibacillus</taxon>
    </lineage>
</organism>
<keyword evidence="7 8" id="KW-0472">Membrane</keyword>
<evidence type="ECO:0000256" key="6">
    <source>
        <dbReference type="ARBA" id="ARBA00022989"/>
    </source>
</evidence>
<dbReference type="PANTHER" id="PTHR34975:SF2">
    <property type="entry name" value="SPORE GERMINATION PROTEIN A2"/>
    <property type="match status" value="1"/>
</dbReference>
<evidence type="ECO:0000256" key="5">
    <source>
        <dbReference type="ARBA" id="ARBA00022692"/>
    </source>
</evidence>
<protein>
    <submittedName>
        <fullName evidence="9">Spore germination protein</fullName>
    </submittedName>
</protein>
<dbReference type="PANTHER" id="PTHR34975">
    <property type="entry name" value="SPORE GERMINATION PROTEIN A2"/>
    <property type="match status" value="1"/>
</dbReference>
<comment type="similarity">
    <text evidence="2">Belongs to the amino acid-polyamine-organocation (APC) superfamily. Spore germination protein (SGP) (TC 2.A.3.9) family.</text>
</comment>
<keyword evidence="5 8" id="KW-0812">Transmembrane</keyword>